<dbReference type="InterPro" id="IPR032710">
    <property type="entry name" value="NTF2-like_dom_sf"/>
</dbReference>
<dbReference type="InterPro" id="IPR037401">
    <property type="entry name" value="SnoaL-like"/>
</dbReference>
<dbReference type="Pfam" id="PF12680">
    <property type="entry name" value="SnoaL_2"/>
    <property type="match status" value="1"/>
</dbReference>
<evidence type="ECO:0000313" key="3">
    <source>
        <dbReference type="Proteomes" id="UP001604282"/>
    </source>
</evidence>
<accession>A0ABW7BP95</accession>
<dbReference type="SUPFAM" id="SSF54427">
    <property type="entry name" value="NTF2-like"/>
    <property type="match status" value="1"/>
</dbReference>
<evidence type="ECO:0000259" key="1">
    <source>
        <dbReference type="Pfam" id="PF12680"/>
    </source>
</evidence>
<protein>
    <submittedName>
        <fullName evidence="2">Nuclear transport factor 2 family protein</fullName>
    </submittedName>
</protein>
<organism evidence="2 3">
    <name type="scientific">Streptomyces omiyaensis</name>
    <dbReference type="NCBI Taxonomy" id="68247"/>
    <lineage>
        <taxon>Bacteria</taxon>
        <taxon>Bacillati</taxon>
        <taxon>Actinomycetota</taxon>
        <taxon>Actinomycetes</taxon>
        <taxon>Kitasatosporales</taxon>
        <taxon>Streptomycetaceae</taxon>
        <taxon>Streptomyces</taxon>
    </lineage>
</organism>
<feature type="domain" description="SnoaL-like" evidence="1">
    <location>
        <begin position="4"/>
        <end position="96"/>
    </location>
</feature>
<proteinExistence type="predicted"/>
<dbReference type="EMBL" id="JBICZW010000002">
    <property type="protein sequence ID" value="MFG3188207.1"/>
    <property type="molecule type" value="Genomic_DNA"/>
</dbReference>
<dbReference type="RefSeq" id="WP_392879612.1">
    <property type="nucleotide sequence ID" value="NZ_JBICZW010000002.1"/>
</dbReference>
<sequence>MHPFRTAVEKRDLDAVEALLAEDVVFTSPVAFKPYAGRAMTAAVLRGVLRVLEDFTYVREIADPGGRDHALVFTAVVDGKRIQGCDFLHFDEDGLIDDFTVMVRPLSAAQALAAAMGAQFDRIAREAAES</sequence>
<evidence type="ECO:0000313" key="2">
    <source>
        <dbReference type="EMBL" id="MFG3188207.1"/>
    </source>
</evidence>
<keyword evidence="3" id="KW-1185">Reference proteome</keyword>
<dbReference type="Gene3D" id="3.10.450.50">
    <property type="match status" value="1"/>
</dbReference>
<name>A0ABW7BP95_9ACTN</name>
<comment type="caution">
    <text evidence="2">The sequence shown here is derived from an EMBL/GenBank/DDBJ whole genome shotgun (WGS) entry which is preliminary data.</text>
</comment>
<dbReference type="Proteomes" id="UP001604282">
    <property type="component" value="Unassembled WGS sequence"/>
</dbReference>
<reference evidence="2 3" key="1">
    <citation type="submission" date="2024-10" db="EMBL/GenBank/DDBJ databases">
        <title>The Natural Products Discovery Center: Release of the First 8490 Sequenced Strains for Exploring Actinobacteria Biosynthetic Diversity.</title>
        <authorList>
            <person name="Kalkreuter E."/>
            <person name="Kautsar S.A."/>
            <person name="Yang D."/>
            <person name="Bader C.D."/>
            <person name="Teijaro C.N."/>
            <person name="Fluegel L."/>
            <person name="Davis C.M."/>
            <person name="Simpson J.R."/>
            <person name="Lauterbach L."/>
            <person name="Steele A.D."/>
            <person name="Gui C."/>
            <person name="Meng S."/>
            <person name="Li G."/>
            <person name="Viehrig K."/>
            <person name="Ye F."/>
            <person name="Su P."/>
            <person name="Kiefer A.F."/>
            <person name="Nichols A."/>
            <person name="Cepeda A.J."/>
            <person name="Yan W."/>
            <person name="Fan B."/>
            <person name="Jiang Y."/>
            <person name="Adhikari A."/>
            <person name="Zheng C.-J."/>
            <person name="Schuster L."/>
            <person name="Cowan T.M."/>
            <person name="Smanski M.J."/>
            <person name="Chevrette M.G."/>
            <person name="De Carvalho L.P.S."/>
            <person name="Shen B."/>
        </authorList>
    </citation>
    <scope>NUCLEOTIDE SEQUENCE [LARGE SCALE GENOMIC DNA]</scope>
    <source>
        <strain evidence="2 3">NPDC048229</strain>
    </source>
</reference>
<gene>
    <name evidence="2" type="ORF">ACGFYS_04645</name>
</gene>